<protein>
    <submittedName>
        <fullName evidence="4">DUF1254 domain-containing protein</fullName>
    </submittedName>
</protein>
<sequence length="343" mass="38096">MYKRIKMGILTALIALLSGAALAQQRQTVPVSVENFIRAESDLYFSATVKKGGMGKFEYNREMTPINNQTVIRMNRDTLYAGAVFDLDAGPVTLTLPESNGRFMSAQIIDEDQYTPQVIYDPGKHVLTKEEIGTRYVLVALRILVDPSKPGDLDEAHRLQDAVDVEQPGGPGKFEARKWDMESQSKIRNALLVLASTLPDTNRAFGRKGEVDPVRRLIAAASAWGGNPDKDAMYLNVTPSKNDGKTIYRLKVKDVPVEGFWSISLYNAKGYFQKNDANAYSLNNKTAKESVDGAVDIQFGGCDGKVPNCLPIVPGWNYMVRLYRPQQSVLDGTWKFPEPEPVK</sequence>
<dbReference type="PANTHER" id="PTHR36509">
    <property type="entry name" value="BLL3101 PROTEIN"/>
    <property type="match status" value="1"/>
</dbReference>
<dbReference type="InterPro" id="IPR037049">
    <property type="entry name" value="DUF1214_C_sf"/>
</dbReference>
<evidence type="ECO:0000259" key="2">
    <source>
        <dbReference type="Pfam" id="PF06742"/>
    </source>
</evidence>
<evidence type="ECO:0000313" key="5">
    <source>
        <dbReference type="Proteomes" id="UP001172645"/>
    </source>
</evidence>
<dbReference type="EMBL" id="JARFYM010000012">
    <property type="protein sequence ID" value="MDL2400583.1"/>
    <property type="molecule type" value="Genomic_DNA"/>
</dbReference>
<dbReference type="PANTHER" id="PTHR36509:SF2">
    <property type="entry name" value="BLL3101 PROTEIN"/>
    <property type="match status" value="1"/>
</dbReference>
<dbReference type="Pfam" id="PF06863">
    <property type="entry name" value="DUF1254"/>
    <property type="match status" value="1"/>
</dbReference>
<dbReference type="Pfam" id="PF06742">
    <property type="entry name" value="DUF1214"/>
    <property type="match status" value="1"/>
</dbReference>
<name>A0ABT7JZH0_9HYPH</name>
<comment type="caution">
    <text evidence="4">The sequence shown here is derived from an EMBL/GenBank/DDBJ whole genome shotgun (WGS) entry which is preliminary data.</text>
</comment>
<evidence type="ECO:0000313" key="4">
    <source>
        <dbReference type="EMBL" id="MDL2400583.1"/>
    </source>
</evidence>
<dbReference type="InterPro" id="IPR010679">
    <property type="entry name" value="DUF1254"/>
</dbReference>
<keyword evidence="5" id="KW-1185">Reference proteome</keyword>
<evidence type="ECO:0000259" key="3">
    <source>
        <dbReference type="Pfam" id="PF06863"/>
    </source>
</evidence>
<dbReference type="SUPFAM" id="SSF160935">
    <property type="entry name" value="VPA0735-like"/>
    <property type="match status" value="1"/>
</dbReference>
<feature type="domain" description="DUF1214" evidence="2">
    <location>
        <begin position="242"/>
        <end position="327"/>
    </location>
</feature>
<dbReference type="Gene3D" id="2.60.120.600">
    <property type="entry name" value="Domain of unknown function DUF1214, C-terminal domain"/>
    <property type="match status" value="1"/>
</dbReference>
<feature type="domain" description="DUF1254" evidence="3">
    <location>
        <begin position="57"/>
        <end position="165"/>
    </location>
</feature>
<reference evidence="4" key="1">
    <citation type="submission" date="2023-06" db="EMBL/GenBank/DDBJ databases">
        <title>Phylogenetic Diversity of Rhizobium strains.</title>
        <authorList>
            <person name="Moura F.T."/>
            <person name="Helene L.C.F."/>
            <person name="Hungria M."/>
        </authorList>
    </citation>
    <scope>NUCLEOTIDE SEQUENCE</scope>
    <source>
        <strain evidence="4">CCGE526</strain>
    </source>
</reference>
<dbReference type="InterPro" id="IPR010621">
    <property type="entry name" value="DUF1214"/>
</dbReference>
<feature type="chain" id="PRO_5045329440" evidence="1">
    <location>
        <begin position="24"/>
        <end position="343"/>
    </location>
</feature>
<keyword evidence="1" id="KW-0732">Signal</keyword>
<dbReference type="Proteomes" id="UP001172645">
    <property type="component" value="Unassembled WGS sequence"/>
</dbReference>
<gene>
    <name evidence="4" type="ORF">PY649_16880</name>
</gene>
<proteinExistence type="predicted"/>
<organism evidence="4 5">
    <name type="scientific">Rhizobium mayense</name>
    <dbReference type="NCBI Taxonomy" id="1312184"/>
    <lineage>
        <taxon>Bacteria</taxon>
        <taxon>Pseudomonadati</taxon>
        <taxon>Pseudomonadota</taxon>
        <taxon>Alphaproteobacteria</taxon>
        <taxon>Hyphomicrobiales</taxon>
        <taxon>Rhizobiaceae</taxon>
        <taxon>Rhizobium/Agrobacterium group</taxon>
        <taxon>Rhizobium</taxon>
    </lineage>
</organism>
<dbReference type="Gene3D" id="2.60.40.1610">
    <property type="entry name" value="Domain of unknown function DUF1254"/>
    <property type="match status" value="1"/>
</dbReference>
<feature type="signal peptide" evidence="1">
    <location>
        <begin position="1"/>
        <end position="23"/>
    </location>
</feature>
<dbReference type="InterPro" id="IPR037050">
    <property type="entry name" value="DUF1254_sf"/>
</dbReference>
<accession>A0ABT7JZH0</accession>
<evidence type="ECO:0000256" key="1">
    <source>
        <dbReference type="SAM" id="SignalP"/>
    </source>
</evidence>